<proteinExistence type="predicted"/>
<evidence type="ECO:0000256" key="1">
    <source>
        <dbReference type="SAM" id="Coils"/>
    </source>
</evidence>
<feature type="region of interest" description="Disordered" evidence="2">
    <location>
        <begin position="481"/>
        <end position="500"/>
    </location>
</feature>
<accession>A0AAQ3M7I9</accession>
<evidence type="ECO:0000256" key="2">
    <source>
        <dbReference type="SAM" id="MobiDB-lite"/>
    </source>
</evidence>
<feature type="coiled-coil region" evidence="1">
    <location>
        <begin position="55"/>
        <end position="205"/>
    </location>
</feature>
<organism evidence="3 4">
    <name type="scientific">Acrodontium crateriforme</name>
    <dbReference type="NCBI Taxonomy" id="150365"/>
    <lineage>
        <taxon>Eukaryota</taxon>
        <taxon>Fungi</taxon>
        <taxon>Dikarya</taxon>
        <taxon>Ascomycota</taxon>
        <taxon>Pezizomycotina</taxon>
        <taxon>Dothideomycetes</taxon>
        <taxon>Dothideomycetidae</taxon>
        <taxon>Mycosphaerellales</taxon>
        <taxon>Teratosphaeriaceae</taxon>
        <taxon>Acrodontium</taxon>
    </lineage>
</organism>
<reference evidence="3 4" key="1">
    <citation type="submission" date="2023-11" db="EMBL/GenBank/DDBJ databases">
        <title>An acidophilic fungus is an integral part of prey digestion in a carnivorous sundew plant.</title>
        <authorList>
            <person name="Tsai I.J."/>
        </authorList>
    </citation>
    <scope>NUCLEOTIDE SEQUENCE [LARGE SCALE GENOMIC DNA]</scope>
    <source>
        <strain evidence="3">169a</strain>
    </source>
</reference>
<dbReference type="Proteomes" id="UP001303373">
    <property type="component" value="Chromosome 8"/>
</dbReference>
<name>A0AAQ3M7I9_9PEZI</name>
<keyword evidence="4" id="KW-1185">Reference proteome</keyword>
<dbReference type="EMBL" id="CP138587">
    <property type="protein sequence ID" value="WPH02407.1"/>
    <property type="molecule type" value="Genomic_DNA"/>
</dbReference>
<gene>
    <name evidence="3" type="ORF">R9X50_00527000</name>
</gene>
<dbReference type="AlphaFoldDB" id="A0AAQ3M7I9"/>
<evidence type="ECO:0000313" key="4">
    <source>
        <dbReference type="Proteomes" id="UP001303373"/>
    </source>
</evidence>
<sequence length="520" mass="59221">MYIIRLDAFPSGSINIPNGSEKVSPRSTTKTTMENIEALFDSIKSLATDPATNDILGAIDAIPALKEKIKRLEEEEKVSHKARQKLHDDYNNYRDRWLKEKAKYEEQIAALGREAQQKQQTIVSLQHSETTTSKRIEMLEAKVTKQKEDLEGGQKKFQGIVKAIETERDTRRGLEDTLRSCNTTIAQLESERNDLANDRLKWKNDAERATSDLNAAAELTVPLTDDMGVVHKMDRVWDSATSLIWTFFWRDLALDSPTTKSFWPRLERQGLWIKSVPLPASNTDTAKTMRSVIIVAALARIFDDFLFEPTYHLPHNSGVRELLLQQAADNGAKEAAIRAQFQALLPRERETARSRRVEETRVTFMRLIEGLLSPAEEQKLQTQLTKLAEDACRIWEEICCYTDAVEPRFDLQIYSDWPWKTLVFQGDRCDIVEQDPDETPIVAIFPRLYAWYKGESIAETHGVGLMKAQVALAEQEIESLPSSPRVDRNTSLRQQRDRRISTSVDLAGASSTRHFLGRGS</sequence>
<feature type="compositionally biased region" description="Basic and acidic residues" evidence="2">
    <location>
        <begin position="485"/>
        <end position="500"/>
    </location>
</feature>
<keyword evidence="1" id="KW-0175">Coiled coil</keyword>
<protein>
    <submittedName>
        <fullName evidence="3">Uncharacterized protein</fullName>
    </submittedName>
</protein>
<evidence type="ECO:0000313" key="3">
    <source>
        <dbReference type="EMBL" id="WPH02407.1"/>
    </source>
</evidence>